<evidence type="ECO:0000259" key="2">
    <source>
        <dbReference type="Pfam" id="PF25070"/>
    </source>
</evidence>
<sequence>MGHFKKDCPHRKKNKGKGTKSKAGSSTSANVVEQESDDGENSSKQQSVQIELESVDTGLQAVEQLDQQQQESIATGRPKRTIKPPVRYGFEDMVSYALSTTSGDQSTFQDAITRLRADDSGSVFFLDSPIHQYLRPRSSDAASETDPMLLPEVGAAVSVLLGFAPPSTLSAASSSKLNEVLMPNPFDRPRAVFMLAVEGAKGSQVMVQSANAFFGTALRSRDLIASTKADIQLPGEDEVLVVSLNEPLSADTDMELTEKEISDLASWLGGTYVAKALEPMTGELTIPLASGASLNLHMSKKADREFIGSLVSLIRNIRRAMDMHQDLSGSMKKPAELIRGSFDGIKVLQEEYGTEGVTQQGVELLFTSVAKIFDSLQSVYEGKIVGVILSNETPSQESETVLNVMFTSQPSARWLEETTGLSNATDVAAVLLVRRTLAWVTGIILLVATIMGSETKHQSAQREVAALEPAALPEKGSEGCILDGFLPMALHLSLDVKRAIVESIYNCAFDMSLQTVLDDGWFPSRPLYLVVSITSSYETSFNFFCVCNDLVNQLSSLLVILLLGEQGIDI</sequence>
<dbReference type="Proteomes" id="UP000626092">
    <property type="component" value="Unassembled WGS sequence"/>
</dbReference>
<feature type="compositionally biased region" description="Low complexity" evidence="1">
    <location>
        <begin position="21"/>
        <end position="30"/>
    </location>
</feature>
<dbReference type="GO" id="GO:0012505">
    <property type="term" value="C:endomembrane system"/>
    <property type="evidence" value="ECO:0007669"/>
    <property type="project" value="TreeGrafter"/>
</dbReference>
<dbReference type="Pfam" id="PF25070">
    <property type="entry name" value="DUF7794"/>
    <property type="match status" value="1"/>
</dbReference>
<feature type="domain" description="DUF7794" evidence="2">
    <location>
        <begin position="120"/>
        <end position="392"/>
    </location>
</feature>
<comment type="caution">
    <text evidence="3">The sequence shown here is derived from an EMBL/GenBank/DDBJ whole genome shotgun (WGS) entry which is preliminary data.</text>
</comment>
<proteinExistence type="predicted"/>
<feature type="region of interest" description="Disordered" evidence="1">
    <location>
        <begin position="1"/>
        <end position="51"/>
    </location>
</feature>
<dbReference type="OrthoDB" id="1928130at2759"/>
<dbReference type="AlphaFoldDB" id="A0A834LFD9"/>
<feature type="compositionally biased region" description="Basic residues" evidence="1">
    <location>
        <begin position="8"/>
        <end position="20"/>
    </location>
</feature>
<dbReference type="InterPro" id="IPR056696">
    <property type="entry name" value="DUF7794"/>
</dbReference>
<name>A0A834LFD9_RHOSS</name>
<reference evidence="3" key="1">
    <citation type="submission" date="2019-11" db="EMBL/GenBank/DDBJ databases">
        <authorList>
            <person name="Liu Y."/>
            <person name="Hou J."/>
            <person name="Li T.-Q."/>
            <person name="Guan C.-H."/>
            <person name="Wu X."/>
            <person name="Wu H.-Z."/>
            <person name="Ling F."/>
            <person name="Zhang R."/>
            <person name="Shi X.-G."/>
            <person name="Ren J.-P."/>
            <person name="Chen E.-F."/>
            <person name="Sun J.-M."/>
        </authorList>
    </citation>
    <scope>NUCLEOTIDE SEQUENCE</scope>
    <source>
        <strain evidence="3">Adult_tree_wgs_1</strain>
        <tissue evidence="3">Leaves</tissue>
    </source>
</reference>
<dbReference type="PANTHER" id="PTHR37735">
    <property type="entry name" value="OS08G0567000 PROTEIN"/>
    <property type="match status" value="1"/>
</dbReference>
<dbReference type="PANTHER" id="PTHR37735:SF1">
    <property type="entry name" value="OS08G0567000 PROTEIN"/>
    <property type="match status" value="1"/>
</dbReference>
<accession>A0A834LFD9</accession>
<evidence type="ECO:0000313" key="4">
    <source>
        <dbReference type="Proteomes" id="UP000626092"/>
    </source>
</evidence>
<evidence type="ECO:0000313" key="3">
    <source>
        <dbReference type="EMBL" id="KAF7133352.1"/>
    </source>
</evidence>
<keyword evidence="4" id="KW-1185">Reference proteome</keyword>
<evidence type="ECO:0000256" key="1">
    <source>
        <dbReference type="SAM" id="MobiDB-lite"/>
    </source>
</evidence>
<protein>
    <recommendedName>
        <fullName evidence="2">DUF7794 domain-containing protein</fullName>
    </recommendedName>
</protein>
<organism evidence="3 4">
    <name type="scientific">Rhododendron simsii</name>
    <name type="common">Sims's rhododendron</name>
    <dbReference type="NCBI Taxonomy" id="118357"/>
    <lineage>
        <taxon>Eukaryota</taxon>
        <taxon>Viridiplantae</taxon>
        <taxon>Streptophyta</taxon>
        <taxon>Embryophyta</taxon>
        <taxon>Tracheophyta</taxon>
        <taxon>Spermatophyta</taxon>
        <taxon>Magnoliopsida</taxon>
        <taxon>eudicotyledons</taxon>
        <taxon>Gunneridae</taxon>
        <taxon>Pentapetalae</taxon>
        <taxon>asterids</taxon>
        <taxon>Ericales</taxon>
        <taxon>Ericaceae</taxon>
        <taxon>Ericoideae</taxon>
        <taxon>Rhodoreae</taxon>
        <taxon>Rhododendron</taxon>
    </lineage>
</organism>
<gene>
    <name evidence="3" type="ORF">RHSIM_Rhsim09G0054900</name>
</gene>
<dbReference type="EMBL" id="WJXA01000009">
    <property type="protein sequence ID" value="KAF7133352.1"/>
    <property type="molecule type" value="Genomic_DNA"/>
</dbReference>